<gene>
    <name evidence="3" type="ORF">GCM10009839_12340</name>
</gene>
<dbReference type="SUPFAM" id="SSF54736">
    <property type="entry name" value="ClpS-like"/>
    <property type="match status" value="1"/>
</dbReference>
<reference evidence="3 4" key="1">
    <citation type="journal article" date="2019" name="Int. J. Syst. Evol. Microbiol.">
        <title>The Global Catalogue of Microorganisms (GCM) 10K type strain sequencing project: providing services to taxonomists for standard genome sequencing and annotation.</title>
        <authorList>
            <consortium name="The Broad Institute Genomics Platform"/>
            <consortium name="The Broad Institute Genome Sequencing Center for Infectious Disease"/>
            <person name="Wu L."/>
            <person name="Ma J."/>
        </authorList>
    </citation>
    <scope>NUCLEOTIDE SEQUENCE [LARGE SCALE GENOMIC DNA]</scope>
    <source>
        <strain evidence="3 4">JCM 16014</strain>
    </source>
</reference>
<dbReference type="Proteomes" id="UP001500751">
    <property type="component" value="Unassembled WGS sequence"/>
</dbReference>
<dbReference type="InterPro" id="IPR013823">
    <property type="entry name" value="Ribosomal_bL12_C"/>
</dbReference>
<accession>A0ABN2TR24</accession>
<dbReference type="RefSeq" id="WP_344664513.1">
    <property type="nucleotide sequence ID" value="NZ_BAAAQN010000005.1"/>
</dbReference>
<evidence type="ECO:0000256" key="1">
    <source>
        <dbReference type="SAM" id="MobiDB-lite"/>
    </source>
</evidence>
<dbReference type="EMBL" id="BAAAQN010000005">
    <property type="protein sequence ID" value="GAA2017888.1"/>
    <property type="molecule type" value="Genomic_DNA"/>
</dbReference>
<name>A0ABN2TR24_9ACTN</name>
<evidence type="ECO:0000313" key="3">
    <source>
        <dbReference type="EMBL" id="GAA2017888.1"/>
    </source>
</evidence>
<feature type="domain" description="Large ribosomal subunit protein bL12 C-terminal" evidence="2">
    <location>
        <begin position="6"/>
        <end position="69"/>
    </location>
</feature>
<evidence type="ECO:0000313" key="4">
    <source>
        <dbReference type="Proteomes" id="UP001500751"/>
    </source>
</evidence>
<dbReference type="Pfam" id="PF00542">
    <property type="entry name" value="Ribosomal_L12"/>
    <property type="match status" value="1"/>
</dbReference>
<organism evidence="3 4">
    <name type="scientific">Catenulispora yoronensis</name>
    <dbReference type="NCBI Taxonomy" id="450799"/>
    <lineage>
        <taxon>Bacteria</taxon>
        <taxon>Bacillati</taxon>
        <taxon>Actinomycetota</taxon>
        <taxon>Actinomycetes</taxon>
        <taxon>Catenulisporales</taxon>
        <taxon>Catenulisporaceae</taxon>
        <taxon>Catenulispora</taxon>
    </lineage>
</organism>
<keyword evidence="4" id="KW-1185">Reference proteome</keyword>
<dbReference type="InterPro" id="IPR014719">
    <property type="entry name" value="Ribosomal_bL12_C/ClpS-like"/>
</dbReference>
<dbReference type="Gene3D" id="3.30.1390.10">
    <property type="match status" value="1"/>
</dbReference>
<feature type="region of interest" description="Disordered" evidence="1">
    <location>
        <begin position="87"/>
        <end position="109"/>
    </location>
</feature>
<proteinExistence type="predicted"/>
<protein>
    <recommendedName>
        <fullName evidence="2">Large ribosomal subunit protein bL12 C-terminal domain-containing protein</fullName>
    </recommendedName>
</protein>
<sequence length="109" mass="11513">MEQPEFGVMLTRAGGRRSDLLQAVRAVTDLSAWQSSQLLESLPTVLLEPTRFDIAIEAAGRIQAAGGEAVLSCSGCARQIAPDAIPVSPEPCANWSTPPRCPAGRWPAA</sequence>
<evidence type="ECO:0000259" key="2">
    <source>
        <dbReference type="Pfam" id="PF00542"/>
    </source>
</evidence>
<comment type="caution">
    <text evidence="3">The sequence shown here is derived from an EMBL/GenBank/DDBJ whole genome shotgun (WGS) entry which is preliminary data.</text>
</comment>